<dbReference type="OrthoDB" id="109072at2759"/>
<reference evidence="1 2" key="1">
    <citation type="submission" date="2013-11" db="EMBL/GenBank/DDBJ databases">
        <title>The Genome Sequence of Phytophthora parasitica P1976.</title>
        <authorList>
            <consortium name="The Broad Institute Genomics Platform"/>
            <person name="Russ C."/>
            <person name="Tyler B."/>
            <person name="Panabieres F."/>
            <person name="Shan W."/>
            <person name="Tripathy S."/>
            <person name="Grunwald N."/>
            <person name="Machado M."/>
            <person name="Johnson C.S."/>
            <person name="Walker B."/>
            <person name="Young S."/>
            <person name="Zeng Q."/>
            <person name="Gargeya S."/>
            <person name="Fitzgerald M."/>
            <person name="Haas B."/>
            <person name="Abouelleil A."/>
            <person name="Allen A.W."/>
            <person name="Alvarado L."/>
            <person name="Arachchi H.M."/>
            <person name="Berlin A.M."/>
            <person name="Chapman S.B."/>
            <person name="Gainer-Dewar J."/>
            <person name="Goldberg J."/>
            <person name="Griggs A."/>
            <person name="Gujja S."/>
            <person name="Hansen M."/>
            <person name="Howarth C."/>
            <person name="Imamovic A."/>
            <person name="Ireland A."/>
            <person name="Larimer J."/>
            <person name="McCowan C."/>
            <person name="Murphy C."/>
            <person name="Pearson M."/>
            <person name="Poon T.W."/>
            <person name="Priest M."/>
            <person name="Roberts A."/>
            <person name="Saif S."/>
            <person name="Shea T."/>
            <person name="Sisk P."/>
            <person name="Sykes S."/>
            <person name="Wortman J."/>
            <person name="Nusbaum C."/>
            <person name="Birren B."/>
        </authorList>
    </citation>
    <scope>NUCLEOTIDE SEQUENCE [LARGE SCALE GENOMIC DNA]</scope>
    <source>
        <strain evidence="1 2">P1976</strain>
    </source>
</reference>
<sequence>MIFNSNTPYTSSFGTAPVTLNSGNIYIKASNALNDGSANYDMLLFMESSNASPIGFGLQLNNSTNATSTNSVYFGTTTINDLMMMTGNTRRLTISSTVSSGAAVA</sequence>
<comment type="caution">
    <text evidence="1">The sequence shown here is derived from an EMBL/GenBank/DDBJ whole genome shotgun (WGS) entry which is preliminary data.</text>
</comment>
<proteinExistence type="predicted"/>
<evidence type="ECO:0000313" key="1">
    <source>
        <dbReference type="EMBL" id="ETO59210.1"/>
    </source>
</evidence>
<gene>
    <name evidence="1" type="ORF">F444_22419</name>
</gene>
<evidence type="ECO:0000313" key="2">
    <source>
        <dbReference type="Proteomes" id="UP000028582"/>
    </source>
</evidence>
<name>A0A080YXU9_PHYNI</name>
<dbReference type="EMBL" id="ANJA01004265">
    <property type="protein sequence ID" value="ETO59210.1"/>
    <property type="molecule type" value="Genomic_DNA"/>
</dbReference>
<dbReference type="AlphaFoldDB" id="A0A080YXU9"/>
<dbReference type="Proteomes" id="UP000028582">
    <property type="component" value="Unassembled WGS sequence"/>
</dbReference>
<accession>A0A080YXU9</accession>
<organism evidence="1 2">
    <name type="scientific">Phytophthora nicotianae P1976</name>
    <dbReference type="NCBI Taxonomy" id="1317066"/>
    <lineage>
        <taxon>Eukaryota</taxon>
        <taxon>Sar</taxon>
        <taxon>Stramenopiles</taxon>
        <taxon>Oomycota</taxon>
        <taxon>Peronosporomycetes</taxon>
        <taxon>Peronosporales</taxon>
        <taxon>Peronosporaceae</taxon>
        <taxon>Phytophthora</taxon>
    </lineage>
</organism>
<protein>
    <submittedName>
        <fullName evidence="1">Uncharacterized protein</fullName>
    </submittedName>
</protein>